<gene>
    <name evidence="4" type="ORF">PTSG_05108</name>
</gene>
<dbReference type="KEGG" id="sre:PTSG_05108"/>
<dbReference type="OrthoDB" id="70519at2759"/>
<dbReference type="PANTHER" id="PTHR24198:SF165">
    <property type="entry name" value="ANKYRIN REPEAT-CONTAINING PROTEIN-RELATED"/>
    <property type="match status" value="1"/>
</dbReference>
<keyword evidence="5" id="KW-1185">Reference proteome</keyword>
<dbReference type="PROSITE" id="PS50088">
    <property type="entry name" value="ANK_REPEAT"/>
    <property type="match status" value="2"/>
</dbReference>
<dbReference type="InParanoid" id="F2UAJ5"/>
<evidence type="ECO:0000256" key="3">
    <source>
        <dbReference type="PROSITE-ProRule" id="PRU00023"/>
    </source>
</evidence>
<proteinExistence type="predicted"/>
<accession>F2UAJ5</accession>
<keyword evidence="1" id="KW-0677">Repeat</keyword>
<dbReference type="PROSITE" id="PS50297">
    <property type="entry name" value="ANK_REP_REGION"/>
    <property type="match status" value="1"/>
</dbReference>
<evidence type="ECO:0000313" key="4">
    <source>
        <dbReference type="EMBL" id="EGD73411.1"/>
    </source>
</evidence>
<organism evidence="5">
    <name type="scientific">Salpingoeca rosetta (strain ATCC 50818 / BSB-021)</name>
    <dbReference type="NCBI Taxonomy" id="946362"/>
    <lineage>
        <taxon>Eukaryota</taxon>
        <taxon>Choanoflagellata</taxon>
        <taxon>Craspedida</taxon>
        <taxon>Salpingoecidae</taxon>
        <taxon>Salpingoeca</taxon>
    </lineage>
</organism>
<dbReference type="EMBL" id="GL832966">
    <property type="protein sequence ID" value="EGD73411.1"/>
    <property type="molecule type" value="Genomic_DNA"/>
</dbReference>
<protein>
    <submittedName>
        <fullName evidence="4">Uncharacterized protein</fullName>
    </submittedName>
</protein>
<dbReference type="Proteomes" id="UP000007799">
    <property type="component" value="Unassembled WGS sequence"/>
</dbReference>
<evidence type="ECO:0000256" key="1">
    <source>
        <dbReference type="ARBA" id="ARBA00022737"/>
    </source>
</evidence>
<feature type="repeat" description="ANK" evidence="3">
    <location>
        <begin position="116"/>
        <end position="148"/>
    </location>
</feature>
<dbReference type="eggNOG" id="KOG4177">
    <property type="taxonomic scope" value="Eukaryota"/>
</dbReference>
<dbReference type="PRINTS" id="PR01415">
    <property type="entry name" value="ANKYRIN"/>
</dbReference>
<name>F2UAJ5_SALR5</name>
<reference evidence="4" key="1">
    <citation type="submission" date="2009-08" db="EMBL/GenBank/DDBJ databases">
        <title>Annotation of Salpingoeca rosetta.</title>
        <authorList>
            <consortium name="The Broad Institute Genome Sequencing Platform"/>
            <person name="Russ C."/>
            <person name="Cuomo C."/>
            <person name="Burger G."/>
            <person name="Gray M.W."/>
            <person name="Holland P.W.H."/>
            <person name="King N."/>
            <person name="Lang F.B.F."/>
            <person name="Roger A.J."/>
            <person name="Ruiz-Trillo I."/>
            <person name="Young S.K."/>
            <person name="Zeng Q."/>
            <person name="Gargeya S."/>
            <person name="Alvarado L."/>
            <person name="Berlin A."/>
            <person name="Chapman S.B."/>
            <person name="Chen Z."/>
            <person name="Freedman E."/>
            <person name="Gellesch M."/>
            <person name="Goldberg J."/>
            <person name="Griggs A."/>
            <person name="Gujja S."/>
            <person name="Heilman E."/>
            <person name="Heiman D."/>
            <person name="Howarth C."/>
            <person name="Mehta T."/>
            <person name="Neiman D."/>
            <person name="Pearson M."/>
            <person name="Roberts A."/>
            <person name="Saif S."/>
            <person name="Shea T."/>
            <person name="Shenoy N."/>
            <person name="Sisk P."/>
            <person name="Stolte C."/>
            <person name="Sykes S."/>
            <person name="White J."/>
            <person name="Yandava C."/>
            <person name="Haas B."/>
            <person name="Nusbaum C."/>
            <person name="Birren B."/>
        </authorList>
    </citation>
    <scope>NUCLEOTIDE SEQUENCE [LARGE SCALE GENOMIC DNA]</scope>
    <source>
        <strain evidence="4">ATCC 50818</strain>
    </source>
</reference>
<dbReference type="RefSeq" id="XP_004993693.1">
    <property type="nucleotide sequence ID" value="XM_004993636.1"/>
</dbReference>
<dbReference type="SMART" id="SM00248">
    <property type="entry name" value="ANK"/>
    <property type="match status" value="3"/>
</dbReference>
<dbReference type="PANTHER" id="PTHR24198">
    <property type="entry name" value="ANKYRIN REPEAT AND PROTEIN KINASE DOMAIN-CONTAINING PROTEIN"/>
    <property type="match status" value="1"/>
</dbReference>
<dbReference type="AlphaFoldDB" id="F2UAJ5"/>
<dbReference type="InterPro" id="IPR002110">
    <property type="entry name" value="Ankyrin_rpt"/>
</dbReference>
<dbReference type="InterPro" id="IPR036770">
    <property type="entry name" value="Ankyrin_rpt-contain_sf"/>
</dbReference>
<evidence type="ECO:0000256" key="2">
    <source>
        <dbReference type="ARBA" id="ARBA00023043"/>
    </source>
</evidence>
<feature type="repeat" description="ANK" evidence="3">
    <location>
        <begin position="149"/>
        <end position="181"/>
    </location>
</feature>
<dbReference type="GeneID" id="16074272"/>
<dbReference type="Pfam" id="PF12796">
    <property type="entry name" value="Ank_2"/>
    <property type="match status" value="1"/>
</dbReference>
<dbReference type="Gene3D" id="1.25.40.20">
    <property type="entry name" value="Ankyrin repeat-containing domain"/>
    <property type="match status" value="1"/>
</dbReference>
<keyword evidence="2 3" id="KW-0040">ANK repeat</keyword>
<evidence type="ECO:0000313" key="5">
    <source>
        <dbReference type="Proteomes" id="UP000007799"/>
    </source>
</evidence>
<dbReference type="SUPFAM" id="SSF48403">
    <property type="entry name" value="Ankyrin repeat"/>
    <property type="match status" value="1"/>
</dbReference>
<dbReference type="STRING" id="946362.F2UAJ5"/>
<sequence>MSVILQALEDKRPVEDVKKIIAANKDKVNQANRYGWTPLRLVVSTWPNDDEANELVKCLLDAGADQTIPAKKGGLCPLHEVMRGNSELAPGQILTETAKTLIARMPRERMDIRTSVGLTPLHYAAQNRNMEMVELLIESGCTPDAITDDGNTAAHYAGAVEARDVMNILIDHGCDPLQKNDNGWTCFGKLFGPEQLRRLADNVDLNAHILAQLRAVFPDKSEREVDDLQGEWEQRPPDWSEDLFLFREVLEFAKHPNRRVQPFH</sequence>